<accession>A0A8H7R793</accession>
<keyword evidence="2" id="KW-0645">Protease</keyword>
<dbReference type="GO" id="GO:0016829">
    <property type="term" value="F:lyase activity"/>
    <property type="evidence" value="ECO:0007669"/>
    <property type="project" value="UniProtKB-KW"/>
</dbReference>
<dbReference type="OrthoDB" id="2111841at2759"/>
<keyword evidence="3" id="KW-0227">DNA damage</keyword>
<evidence type="ECO:0000313" key="10">
    <source>
        <dbReference type="Proteomes" id="UP000603453"/>
    </source>
</evidence>
<keyword evidence="6" id="KW-0238">DNA-binding</keyword>
<evidence type="ECO:0000256" key="4">
    <source>
        <dbReference type="ARBA" id="ARBA00022801"/>
    </source>
</evidence>
<feature type="compositionally biased region" description="Basic and acidic residues" evidence="8">
    <location>
        <begin position="254"/>
        <end position="266"/>
    </location>
</feature>
<organism evidence="9 10">
    <name type="scientific">Mucor saturninus</name>
    <dbReference type="NCBI Taxonomy" id="64648"/>
    <lineage>
        <taxon>Eukaryota</taxon>
        <taxon>Fungi</taxon>
        <taxon>Fungi incertae sedis</taxon>
        <taxon>Mucoromycota</taxon>
        <taxon>Mucoromycotina</taxon>
        <taxon>Mucoromycetes</taxon>
        <taxon>Mucorales</taxon>
        <taxon>Mucorineae</taxon>
        <taxon>Mucoraceae</taxon>
        <taxon>Mucor</taxon>
    </lineage>
</organism>
<evidence type="ECO:0000256" key="7">
    <source>
        <dbReference type="ARBA" id="ARBA00023239"/>
    </source>
</evidence>
<dbReference type="PANTHER" id="PTHR13604:SF0">
    <property type="entry name" value="ABASIC SITE PROCESSING PROTEIN HMCES"/>
    <property type="match status" value="1"/>
</dbReference>
<dbReference type="Gene3D" id="3.90.1680.10">
    <property type="entry name" value="SOS response associated peptidase-like"/>
    <property type="match status" value="1"/>
</dbReference>
<dbReference type="SUPFAM" id="SSF143081">
    <property type="entry name" value="BB1717-like"/>
    <property type="match status" value="1"/>
</dbReference>
<dbReference type="EMBL" id="JAEPRD010000034">
    <property type="protein sequence ID" value="KAG2205796.1"/>
    <property type="molecule type" value="Genomic_DNA"/>
</dbReference>
<comment type="caution">
    <text evidence="9">The sequence shown here is derived from an EMBL/GenBank/DDBJ whole genome shotgun (WGS) entry which is preliminary data.</text>
</comment>
<dbReference type="Proteomes" id="UP000603453">
    <property type="component" value="Unassembled WGS sequence"/>
</dbReference>
<dbReference type="PANTHER" id="PTHR13604">
    <property type="entry name" value="DC12-RELATED"/>
    <property type="match status" value="1"/>
</dbReference>
<evidence type="ECO:0000313" key="9">
    <source>
        <dbReference type="EMBL" id="KAG2205796.1"/>
    </source>
</evidence>
<evidence type="ECO:0000256" key="6">
    <source>
        <dbReference type="ARBA" id="ARBA00023125"/>
    </source>
</evidence>
<comment type="similarity">
    <text evidence="1">Belongs to the SOS response-associated peptidase family.</text>
</comment>
<dbReference type="GO" id="GO:0106300">
    <property type="term" value="P:protein-DNA covalent cross-linking repair"/>
    <property type="evidence" value="ECO:0007669"/>
    <property type="project" value="InterPro"/>
</dbReference>
<reference evidence="9" key="1">
    <citation type="submission" date="2020-12" db="EMBL/GenBank/DDBJ databases">
        <title>Metabolic potential, ecology and presence of endohyphal bacteria is reflected in genomic diversity of Mucoromycotina.</title>
        <authorList>
            <person name="Muszewska A."/>
            <person name="Okrasinska A."/>
            <person name="Steczkiewicz K."/>
            <person name="Drgas O."/>
            <person name="Orlowska M."/>
            <person name="Perlinska-Lenart U."/>
            <person name="Aleksandrzak-Piekarczyk T."/>
            <person name="Szatraj K."/>
            <person name="Zielenkiewicz U."/>
            <person name="Pilsyk S."/>
            <person name="Malc E."/>
            <person name="Mieczkowski P."/>
            <person name="Kruszewska J.S."/>
            <person name="Biernat P."/>
            <person name="Pawlowska J."/>
        </authorList>
    </citation>
    <scope>NUCLEOTIDE SEQUENCE</scope>
    <source>
        <strain evidence="9">WA0000017839</strain>
    </source>
</reference>
<feature type="region of interest" description="Disordered" evidence="8">
    <location>
        <begin position="254"/>
        <end position="292"/>
    </location>
</feature>
<keyword evidence="4" id="KW-0378">Hydrolase</keyword>
<dbReference type="InterPro" id="IPR036590">
    <property type="entry name" value="SRAP-like"/>
</dbReference>
<evidence type="ECO:0008006" key="11">
    <source>
        <dbReference type="Google" id="ProtNLM"/>
    </source>
</evidence>
<dbReference type="GO" id="GO:0003697">
    <property type="term" value="F:single-stranded DNA binding"/>
    <property type="evidence" value="ECO:0007669"/>
    <property type="project" value="InterPro"/>
</dbReference>
<dbReference type="GO" id="GO:0006508">
    <property type="term" value="P:proteolysis"/>
    <property type="evidence" value="ECO:0007669"/>
    <property type="project" value="UniProtKB-KW"/>
</dbReference>
<evidence type="ECO:0000256" key="2">
    <source>
        <dbReference type="ARBA" id="ARBA00022670"/>
    </source>
</evidence>
<dbReference type="InterPro" id="IPR003738">
    <property type="entry name" value="SRAP"/>
</dbReference>
<dbReference type="Pfam" id="PF02586">
    <property type="entry name" value="SRAP"/>
    <property type="match status" value="1"/>
</dbReference>
<dbReference type="AlphaFoldDB" id="A0A8H7R793"/>
<gene>
    <name evidence="9" type="ORF">INT47_003979</name>
</gene>
<proteinExistence type="inferred from homology"/>
<dbReference type="GO" id="GO:0008233">
    <property type="term" value="F:peptidase activity"/>
    <property type="evidence" value="ECO:0007669"/>
    <property type="project" value="UniProtKB-KW"/>
</dbReference>
<evidence type="ECO:0000256" key="1">
    <source>
        <dbReference type="ARBA" id="ARBA00008136"/>
    </source>
</evidence>
<evidence type="ECO:0000256" key="5">
    <source>
        <dbReference type="ARBA" id="ARBA00023124"/>
    </source>
</evidence>
<evidence type="ECO:0000256" key="8">
    <source>
        <dbReference type="SAM" id="MobiDB-lite"/>
    </source>
</evidence>
<keyword evidence="5" id="KW-0190">Covalent protein-DNA linkage</keyword>
<keyword evidence="7" id="KW-0456">Lyase</keyword>
<name>A0A8H7R793_9FUNG</name>
<keyword evidence="10" id="KW-1185">Reference proteome</keyword>
<evidence type="ECO:0000256" key="3">
    <source>
        <dbReference type="ARBA" id="ARBA00022763"/>
    </source>
</evidence>
<sequence length="292" mass="33173">MCGRFCCSLNRASVTTELYNHAVCEDEDIPWLDKDKYVASYNVCPTRYVLALYQDTVSKHKVLQSMQWGFIPSWSKNSAMAKPINARSETLQVASIFSSAKPCIIIAEGFYEWKTSSTKIPFYVKRRDGQLMLFAGLYDTNKHFGDKLTTCAIITTQASEFFAVIHDRMPVILETKDVDLWLDHGALLSKSVIHLLKPYKGPLQCYQVSNEVGQIKKDTPDLIVPIDSKKSSITHFLTHVDPIAVAAEKKEPIDNEKVSVKRKEPPNDTVVPKKKRERPSNNTLITHFFNKE</sequence>
<protein>
    <recommendedName>
        <fullName evidence="11">Embryonic stem cell-specific 5-hydroxymethylcytosine-binding protein</fullName>
    </recommendedName>
</protein>